<dbReference type="Proteomes" id="UP000503447">
    <property type="component" value="Chromosome"/>
</dbReference>
<dbReference type="InterPro" id="IPR002372">
    <property type="entry name" value="PQQ_rpt_dom"/>
</dbReference>
<dbReference type="PANTHER" id="PTHR34512">
    <property type="entry name" value="CELL SURFACE PROTEIN"/>
    <property type="match status" value="1"/>
</dbReference>
<feature type="signal peptide" evidence="2">
    <location>
        <begin position="1"/>
        <end position="27"/>
    </location>
</feature>
<dbReference type="EMBL" id="CP053452">
    <property type="protein sequence ID" value="QJW98154.1"/>
    <property type="molecule type" value="Genomic_DNA"/>
</dbReference>
<evidence type="ECO:0000259" key="3">
    <source>
        <dbReference type="Pfam" id="PF13360"/>
    </source>
</evidence>
<dbReference type="InterPro" id="IPR015943">
    <property type="entry name" value="WD40/YVTN_repeat-like_dom_sf"/>
</dbReference>
<feature type="region of interest" description="Disordered" evidence="1">
    <location>
        <begin position="25"/>
        <end position="46"/>
    </location>
</feature>
<dbReference type="SUPFAM" id="SSF50998">
    <property type="entry name" value="Quinoprotein alcohol dehydrogenase-like"/>
    <property type="match status" value="1"/>
</dbReference>
<reference evidence="5" key="1">
    <citation type="submission" date="2020-05" db="EMBL/GenBank/DDBJ databases">
        <title>Frigoriglobus tundricola gen. nov., sp. nov., a psychrotolerant cellulolytic planctomycete of the family Gemmataceae with two divergent copies of 16S rRNA gene.</title>
        <authorList>
            <person name="Kulichevskaya I.S."/>
            <person name="Ivanova A.A."/>
            <person name="Naumoff D.G."/>
            <person name="Beletsky A.V."/>
            <person name="Rijpstra W.I.C."/>
            <person name="Sinninghe Damste J.S."/>
            <person name="Mardanov A.V."/>
            <person name="Ravin N.V."/>
            <person name="Dedysh S.N."/>
        </authorList>
    </citation>
    <scope>NUCLEOTIDE SEQUENCE [LARGE SCALE GENOMIC DNA]</scope>
    <source>
        <strain evidence="5">PL17</strain>
    </source>
</reference>
<dbReference type="Gene3D" id="2.130.10.10">
    <property type="entry name" value="YVTN repeat-like/Quinoprotein amine dehydrogenase"/>
    <property type="match status" value="2"/>
</dbReference>
<dbReference type="RefSeq" id="WP_171473388.1">
    <property type="nucleotide sequence ID" value="NZ_CP053452.2"/>
</dbReference>
<feature type="chain" id="PRO_5026873306" description="Pyrrolo-quinoline quinone repeat domain-containing protein" evidence="2">
    <location>
        <begin position="28"/>
        <end position="450"/>
    </location>
</feature>
<feature type="compositionally biased region" description="Gly residues" evidence="1">
    <location>
        <begin position="25"/>
        <end position="34"/>
    </location>
</feature>
<accession>A0A6M5YXF6</accession>
<protein>
    <recommendedName>
        <fullName evidence="3">Pyrrolo-quinoline quinone repeat domain-containing protein</fullName>
    </recommendedName>
</protein>
<gene>
    <name evidence="4" type="ORF">FTUN_5734</name>
</gene>
<keyword evidence="5" id="KW-1185">Reference proteome</keyword>
<evidence type="ECO:0000313" key="4">
    <source>
        <dbReference type="EMBL" id="QJW98154.1"/>
    </source>
</evidence>
<evidence type="ECO:0000313" key="5">
    <source>
        <dbReference type="Proteomes" id="UP000503447"/>
    </source>
</evidence>
<dbReference type="PANTHER" id="PTHR34512:SF30">
    <property type="entry name" value="OUTER MEMBRANE PROTEIN ASSEMBLY FACTOR BAMB"/>
    <property type="match status" value="1"/>
</dbReference>
<name>A0A6M5YXF6_9BACT</name>
<dbReference type="InterPro" id="IPR011047">
    <property type="entry name" value="Quinoprotein_ADH-like_sf"/>
</dbReference>
<sequence>MHTRFSFARFAVWSALVAALATGSGGAAGPGGDSWPGFRGPTANGHAACTSAPTQWTEKGDKRENIRWKTAVHGKGWSSPVVLGDQIWVTTADEVLDPNPPVSKGGPPANLVKEASYFAVCVDRKSGTIVHDIRLRTESKPQYCHPFNSYASPTPYLEPGRLYAHFGSHGTFCVDTATGKVLWGRTDFPCDHFRGPGSSAAVYGDLLYLIFDGADRQYVVALDKRTGETKWKADRKIKYPNDNGDNKKAYATPALFTVGGKEVLVCPSAECTMAYDPKTGAELWRFTHGGMNGSARAVMDGDLLYLNSGHTAKLFALRPDGLSGAVPKSAVAWESGKDVKHVAVRPSLLVANGLLFMVSDSGVASCVDAKTGKPQWSERLDGEYSASPVFAGGNVYFCNQSGKTFVVKAEREYQLVSENRLPDGFMASPAIAGAELYLRTRTSLYAIGKK</sequence>
<dbReference type="Pfam" id="PF13360">
    <property type="entry name" value="PQQ_2"/>
    <property type="match status" value="1"/>
</dbReference>
<feature type="domain" description="Pyrrolo-quinoline quinone repeat" evidence="3">
    <location>
        <begin position="217"/>
        <end position="447"/>
    </location>
</feature>
<dbReference type="KEGG" id="ftj:FTUN_5734"/>
<evidence type="ECO:0000256" key="2">
    <source>
        <dbReference type="SAM" id="SignalP"/>
    </source>
</evidence>
<evidence type="ECO:0000256" key="1">
    <source>
        <dbReference type="SAM" id="MobiDB-lite"/>
    </source>
</evidence>
<organism evidence="4 5">
    <name type="scientific">Frigoriglobus tundricola</name>
    <dbReference type="NCBI Taxonomy" id="2774151"/>
    <lineage>
        <taxon>Bacteria</taxon>
        <taxon>Pseudomonadati</taxon>
        <taxon>Planctomycetota</taxon>
        <taxon>Planctomycetia</taxon>
        <taxon>Gemmatales</taxon>
        <taxon>Gemmataceae</taxon>
        <taxon>Frigoriglobus</taxon>
    </lineage>
</organism>
<proteinExistence type="predicted"/>
<dbReference type="AlphaFoldDB" id="A0A6M5YXF6"/>
<keyword evidence="2" id="KW-0732">Signal</keyword>